<dbReference type="OMA" id="KLCHRVV"/>
<dbReference type="KEGG" id="aqu:100641503"/>
<dbReference type="Pfam" id="PF07258">
    <property type="entry name" value="COMM_domain"/>
    <property type="match status" value="1"/>
</dbReference>
<proteinExistence type="predicted"/>
<feature type="domain" description="COMM" evidence="1">
    <location>
        <begin position="114"/>
        <end position="181"/>
    </location>
</feature>
<evidence type="ECO:0000313" key="3">
    <source>
        <dbReference type="Proteomes" id="UP000007879"/>
    </source>
</evidence>
<gene>
    <name evidence="2" type="primary">100641503</name>
</gene>
<dbReference type="EnsemblMetazoa" id="XM_003386009.3">
    <property type="protein sequence ID" value="XP_003386057.1"/>
    <property type="gene ID" value="LOC100641503"/>
</dbReference>
<dbReference type="Proteomes" id="UP000007879">
    <property type="component" value="Unassembled WGS sequence"/>
</dbReference>
<dbReference type="STRING" id="400682.A0A1X7V0K2"/>
<dbReference type="InParanoid" id="A0A1X7V0K2"/>
<reference evidence="3" key="1">
    <citation type="journal article" date="2010" name="Nature">
        <title>The Amphimedon queenslandica genome and the evolution of animal complexity.</title>
        <authorList>
            <person name="Srivastava M."/>
            <person name="Simakov O."/>
            <person name="Chapman J."/>
            <person name="Fahey B."/>
            <person name="Gauthier M.E."/>
            <person name="Mitros T."/>
            <person name="Richards G.S."/>
            <person name="Conaco C."/>
            <person name="Dacre M."/>
            <person name="Hellsten U."/>
            <person name="Larroux C."/>
            <person name="Putnam N.H."/>
            <person name="Stanke M."/>
            <person name="Adamska M."/>
            <person name="Darling A."/>
            <person name="Degnan S.M."/>
            <person name="Oakley T.H."/>
            <person name="Plachetzki D.C."/>
            <person name="Zhai Y."/>
            <person name="Adamski M."/>
            <person name="Calcino A."/>
            <person name="Cummins S.F."/>
            <person name="Goodstein D.M."/>
            <person name="Harris C."/>
            <person name="Jackson D.J."/>
            <person name="Leys S.P."/>
            <person name="Shu S."/>
            <person name="Woodcroft B.J."/>
            <person name="Vervoort M."/>
            <person name="Kosik K.S."/>
            <person name="Manning G."/>
            <person name="Degnan B.M."/>
            <person name="Rokhsar D.S."/>
        </authorList>
    </citation>
    <scope>NUCLEOTIDE SEQUENCE [LARGE SCALE GENOMIC DNA]</scope>
</reference>
<protein>
    <recommendedName>
        <fullName evidence="1">COMM domain-containing protein</fullName>
    </recommendedName>
</protein>
<organism evidence="2">
    <name type="scientific">Amphimedon queenslandica</name>
    <name type="common">Sponge</name>
    <dbReference type="NCBI Taxonomy" id="400682"/>
    <lineage>
        <taxon>Eukaryota</taxon>
        <taxon>Metazoa</taxon>
        <taxon>Porifera</taxon>
        <taxon>Demospongiae</taxon>
        <taxon>Heteroscleromorpha</taxon>
        <taxon>Haplosclerida</taxon>
        <taxon>Niphatidae</taxon>
        <taxon>Amphimedon</taxon>
    </lineage>
</organism>
<dbReference type="FunCoup" id="A0A1X7V0K2">
    <property type="interactions" value="115"/>
</dbReference>
<evidence type="ECO:0000259" key="1">
    <source>
        <dbReference type="PROSITE" id="PS51269"/>
    </source>
</evidence>
<dbReference type="PROSITE" id="PS51269">
    <property type="entry name" value="COMM"/>
    <property type="match status" value="1"/>
</dbReference>
<dbReference type="EnsemblMetazoa" id="Aqu2.1.33765_001">
    <property type="protein sequence ID" value="Aqu2.1.33765_001"/>
    <property type="gene ID" value="Aqu2.1.33765"/>
</dbReference>
<sequence length="182" mass="20373">MATDLELLQKLEPNDSRKFVHAAINGLCEKDGLHYEEYSNSLSLSEYSKLKQSLISTIRQTARQGTDKKDFLDSLVKLGAPQDVGGVIAESLWVRRDEIRAQFIRDSASFSHSSLGDYDIRTKLVLSSDKLGSIQEPLLSLDLRLHEGGKERVESLELSKDELDKLVTSLEAANKVVLQLRT</sequence>
<name>A0A1X7V0K2_AMPQE</name>
<reference evidence="2" key="2">
    <citation type="submission" date="2017-05" db="UniProtKB">
        <authorList>
            <consortium name="EnsemblMetazoa"/>
        </authorList>
    </citation>
    <scope>IDENTIFICATION</scope>
</reference>
<dbReference type="eggNOG" id="ENOG502S00F">
    <property type="taxonomic scope" value="Eukaryota"/>
</dbReference>
<dbReference type="InterPro" id="IPR047155">
    <property type="entry name" value="COMMD4/6/7/8"/>
</dbReference>
<dbReference type="Pfam" id="PF22838">
    <property type="entry name" value="COMMD8_HN"/>
    <property type="match status" value="1"/>
</dbReference>
<evidence type="ECO:0000313" key="2">
    <source>
        <dbReference type="EnsemblMetazoa" id="Aqu2.1.33765_001"/>
    </source>
</evidence>
<dbReference type="InterPro" id="IPR017920">
    <property type="entry name" value="COMM"/>
</dbReference>
<dbReference type="AlphaFoldDB" id="A0A1X7V0K2"/>
<accession>A0A1X7V0K2</accession>
<dbReference type="PANTHER" id="PTHR16231">
    <property type="entry name" value="COMM DOMAIN-CONTAINING PROTEIN 4-8 FAMILY MEMBER"/>
    <property type="match status" value="1"/>
</dbReference>
<dbReference type="PANTHER" id="PTHR16231:SF0">
    <property type="entry name" value="COMM DOMAIN-CONTAINING PROTEIN 8"/>
    <property type="match status" value="1"/>
</dbReference>
<dbReference type="OrthoDB" id="17646at2759"/>
<keyword evidence="3" id="KW-1185">Reference proteome</keyword>
<dbReference type="InterPro" id="IPR055184">
    <property type="entry name" value="COMMD8_HN"/>
</dbReference>